<evidence type="ECO:0000313" key="7">
    <source>
        <dbReference type="Proteomes" id="UP001174209"/>
    </source>
</evidence>
<dbReference type="InterPro" id="IPR020622">
    <property type="entry name" value="Ala_racemase_pyridoxalP-BS"/>
</dbReference>
<dbReference type="Gene3D" id="3.20.20.10">
    <property type="entry name" value="Alanine racemase"/>
    <property type="match status" value="1"/>
</dbReference>
<name>A0ABT8K0T6_9MICC</name>
<gene>
    <name evidence="6" type="primary">alr</name>
    <name evidence="6" type="ORF">P5G52_08000</name>
</gene>
<feature type="binding site" evidence="4">
    <location>
        <position position="133"/>
    </location>
    <ligand>
        <name>substrate</name>
    </ligand>
</feature>
<keyword evidence="2 4" id="KW-0663">Pyridoxal phosphate</keyword>
<dbReference type="SUPFAM" id="SSF50621">
    <property type="entry name" value="Alanine racemase C-terminal domain-like"/>
    <property type="match status" value="1"/>
</dbReference>
<dbReference type="RefSeq" id="WP_301226295.1">
    <property type="nucleotide sequence ID" value="NZ_JAROCG010000001.1"/>
</dbReference>
<feature type="modified residue" description="N6-(pyridoxal phosphate)lysine" evidence="4">
    <location>
        <position position="36"/>
    </location>
</feature>
<evidence type="ECO:0000256" key="3">
    <source>
        <dbReference type="ARBA" id="ARBA00023235"/>
    </source>
</evidence>
<evidence type="ECO:0000313" key="6">
    <source>
        <dbReference type="EMBL" id="MDN4610812.1"/>
    </source>
</evidence>
<dbReference type="InterPro" id="IPR009006">
    <property type="entry name" value="Ala_racemase/Decarboxylase_C"/>
</dbReference>
<keyword evidence="7" id="KW-1185">Reference proteome</keyword>
<comment type="catalytic activity">
    <reaction evidence="4">
        <text>L-alanine = D-alanine</text>
        <dbReference type="Rhea" id="RHEA:20249"/>
        <dbReference type="ChEBI" id="CHEBI:57416"/>
        <dbReference type="ChEBI" id="CHEBI:57972"/>
        <dbReference type="EC" id="5.1.1.1"/>
    </reaction>
</comment>
<dbReference type="InterPro" id="IPR029066">
    <property type="entry name" value="PLP-binding_barrel"/>
</dbReference>
<feature type="binding site" evidence="4">
    <location>
        <position position="313"/>
    </location>
    <ligand>
        <name>substrate</name>
    </ligand>
</feature>
<dbReference type="InterPro" id="IPR011079">
    <property type="entry name" value="Ala_racemase_C"/>
</dbReference>
<dbReference type="PRINTS" id="PR00992">
    <property type="entry name" value="ALARACEMASE"/>
</dbReference>
<dbReference type="Pfam" id="PF01168">
    <property type="entry name" value="Ala_racemase_N"/>
    <property type="match status" value="1"/>
</dbReference>
<dbReference type="EC" id="5.1.1.1" evidence="4"/>
<dbReference type="EMBL" id="JAROCG010000001">
    <property type="protein sequence ID" value="MDN4610812.1"/>
    <property type="molecule type" value="Genomic_DNA"/>
</dbReference>
<dbReference type="HAMAP" id="MF_01201">
    <property type="entry name" value="Ala_racemase"/>
    <property type="match status" value="1"/>
</dbReference>
<dbReference type="SMART" id="SM01005">
    <property type="entry name" value="Ala_racemase_C"/>
    <property type="match status" value="1"/>
</dbReference>
<evidence type="ECO:0000256" key="4">
    <source>
        <dbReference type="HAMAP-Rule" id="MF_01201"/>
    </source>
</evidence>
<feature type="domain" description="Alanine racemase C-terminal" evidence="5">
    <location>
        <begin position="245"/>
        <end position="375"/>
    </location>
</feature>
<protein>
    <recommendedName>
        <fullName evidence="4">Alanine racemase</fullName>
        <ecNumber evidence="4">5.1.1.1</ecNumber>
    </recommendedName>
</protein>
<dbReference type="Gene3D" id="2.40.37.10">
    <property type="entry name" value="Lyase, Ornithine Decarboxylase, Chain A, domain 1"/>
    <property type="match status" value="1"/>
</dbReference>
<proteinExistence type="inferred from homology"/>
<dbReference type="GO" id="GO:0008784">
    <property type="term" value="F:alanine racemase activity"/>
    <property type="evidence" value="ECO:0007669"/>
    <property type="project" value="UniProtKB-EC"/>
</dbReference>
<comment type="caution">
    <text evidence="6">The sequence shown here is derived from an EMBL/GenBank/DDBJ whole genome shotgun (WGS) entry which is preliminary data.</text>
</comment>
<dbReference type="CDD" id="cd00430">
    <property type="entry name" value="PLPDE_III_AR"/>
    <property type="match status" value="1"/>
</dbReference>
<dbReference type="InterPro" id="IPR000821">
    <property type="entry name" value="Ala_racemase"/>
</dbReference>
<dbReference type="PROSITE" id="PS00395">
    <property type="entry name" value="ALANINE_RACEMASE"/>
    <property type="match status" value="1"/>
</dbReference>
<sequence length="395" mass="42064">MTSTERAAEIDLDALRHNIRHLRDIAHPARVMAVVKADAYGHGAVPVARAALEAGAAWLGVAHVSEGVRLRKAGIEAPILAWLHTSGTDFVAGVEHGLDLGISGWELEHVTAAARELERPAIVHLKIDTGLGRNGCPPDKWDALLSRAAQYQEEGLIRVVGIFSHLAMADEPARPETDLQVQAFREAVAAAENAGIDVEIRHLANTPATFSRPDCHFDLVRVGLGIYGLSPFSDQGSADLGLQPVMTLSTTVSNCKEVPAGQGVSYGYAYRTQKPTTLGLIPVGYADGVPRIATGAPVLVGTRIYPVVGRIAMDQLVIDFGTTGLVDTPDSPLGKRAVLFGGTGSPPVEDWAAAAQTINYEVVTRISGRVERVYIDRTQDSVQNRAQEAGRDGDA</sequence>
<comment type="cofactor">
    <cofactor evidence="1 4">
        <name>pyridoxal 5'-phosphate</name>
        <dbReference type="ChEBI" id="CHEBI:597326"/>
    </cofactor>
</comment>
<accession>A0ABT8K0T6</accession>
<comment type="similarity">
    <text evidence="4">Belongs to the alanine racemase family.</text>
</comment>
<comment type="pathway">
    <text evidence="4">Amino-acid biosynthesis; D-alanine biosynthesis; D-alanine from L-alanine: step 1/1.</text>
</comment>
<organism evidence="6 7">
    <name type="scientific">Arthrobacter burdickii</name>
    <dbReference type="NCBI Taxonomy" id="3035920"/>
    <lineage>
        <taxon>Bacteria</taxon>
        <taxon>Bacillati</taxon>
        <taxon>Actinomycetota</taxon>
        <taxon>Actinomycetes</taxon>
        <taxon>Micrococcales</taxon>
        <taxon>Micrococcaceae</taxon>
        <taxon>Arthrobacter</taxon>
    </lineage>
</organism>
<evidence type="ECO:0000256" key="1">
    <source>
        <dbReference type="ARBA" id="ARBA00001933"/>
    </source>
</evidence>
<dbReference type="Proteomes" id="UP001174209">
    <property type="component" value="Unassembled WGS sequence"/>
</dbReference>
<keyword evidence="3 4" id="KW-0413">Isomerase</keyword>
<feature type="active site" description="Proton acceptor; specific for L-alanine" evidence="4">
    <location>
        <position position="266"/>
    </location>
</feature>
<comment type="function">
    <text evidence="4">Catalyzes the interconversion of L-alanine and D-alanine. May also act on other amino acids.</text>
</comment>
<evidence type="ECO:0000259" key="5">
    <source>
        <dbReference type="SMART" id="SM01005"/>
    </source>
</evidence>
<evidence type="ECO:0000256" key="2">
    <source>
        <dbReference type="ARBA" id="ARBA00022898"/>
    </source>
</evidence>
<dbReference type="InterPro" id="IPR001608">
    <property type="entry name" value="Ala_racemase_N"/>
</dbReference>
<reference evidence="6" key="1">
    <citation type="submission" date="2023-06" db="EMBL/GenBank/DDBJ databases">
        <title>MT1 and MT2 Draft Genomes of Novel Species.</title>
        <authorList>
            <person name="Venkateswaran K."/>
        </authorList>
    </citation>
    <scope>NUCLEOTIDE SEQUENCE</scope>
    <source>
        <strain evidence="6">IIF3SC-B10</strain>
    </source>
</reference>
<dbReference type="PANTHER" id="PTHR30511">
    <property type="entry name" value="ALANINE RACEMASE"/>
    <property type="match status" value="1"/>
</dbReference>
<dbReference type="Pfam" id="PF00842">
    <property type="entry name" value="Ala_racemase_C"/>
    <property type="match status" value="1"/>
</dbReference>
<dbReference type="SUPFAM" id="SSF51419">
    <property type="entry name" value="PLP-binding barrel"/>
    <property type="match status" value="1"/>
</dbReference>
<dbReference type="PANTHER" id="PTHR30511:SF0">
    <property type="entry name" value="ALANINE RACEMASE, CATABOLIC-RELATED"/>
    <property type="match status" value="1"/>
</dbReference>
<feature type="active site" description="Proton acceptor; specific for D-alanine" evidence="4">
    <location>
        <position position="36"/>
    </location>
</feature>
<dbReference type="NCBIfam" id="TIGR00492">
    <property type="entry name" value="alr"/>
    <property type="match status" value="1"/>
</dbReference>